<organism evidence="2 3">
    <name type="scientific">Desulfovibrio litoralis DSM 11393</name>
    <dbReference type="NCBI Taxonomy" id="1121455"/>
    <lineage>
        <taxon>Bacteria</taxon>
        <taxon>Pseudomonadati</taxon>
        <taxon>Thermodesulfobacteriota</taxon>
        <taxon>Desulfovibrionia</taxon>
        <taxon>Desulfovibrionales</taxon>
        <taxon>Desulfovibrionaceae</taxon>
        <taxon>Desulfovibrio</taxon>
    </lineage>
</organism>
<feature type="coiled-coil region" evidence="1">
    <location>
        <begin position="96"/>
        <end position="147"/>
    </location>
</feature>
<evidence type="ECO:0000313" key="3">
    <source>
        <dbReference type="Proteomes" id="UP000186469"/>
    </source>
</evidence>
<dbReference type="EMBL" id="FRDI01000013">
    <property type="protein sequence ID" value="SHN70657.1"/>
    <property type="molecule type" value="Genomic_DNA"/>
</dbReference>
<evidence type="ECO:0008006" key="4">
    <source>
        <dbReference type="Google" id="ProtNLM"/>
    </source>
</evidence>
<dbReference type="Proteomes" id="UP000186469">
    <property type="component" value="Unassembled WGS sequence"/>
</dbReference>
<gene>
    <name evidence="2" type="ORF">SAMN02745728_02073</name>
</gene>
<dbReference type="AlphaFoldDB" id="A0A1M7TIW7"/>
<proteinExistence type="predicted"/>
<evidence type="ECO:0000256" key="1">
    <source>
        <dbReference type="SAM" id="Coils"/>
    </source>
</evidence>
<evidence type="ECO:0000313" key="2">
    <source>
        <dbReference type="EMBL" id="SHN70657.1"/>
    </source>
</evidence>
<name>A0A1M7TIW7_9BACT</name>
<accession>A0A1M7TIW7</accession>
<sequence length="215" mass="24053">MALSPSKLCRWLLLAVFMKLAILTFVFTDLVPNLLKDQGALLNSQSVALTDNNENETLKNSDTKKLIQVNQAVAQTATPASKQTAPKQPAVDSLTKEAMQQRYDDLSRKEQELRAIEKGIDTKLEDLKKLESKLQSMLKEADELKDVRYKHLIDVYSNMKAKQAAEVLQTLDEKIAVKILAGMKGRQAGEILTYVIPAKAARLSESLTKMQMSFE</sequence>
<keyword evidence="1" id="KW-0175">Coiled coil</keyword>
<dbReference type="SUPFAM" id="SSF158791">
    <property type="entry name" value="MgtE N-terminal domain-like"/>
    <property type="match status" value="1"/>
</dbReference>
<protein>
    <recommendedName>
        <fullName evidence="4">Flagellar motility protein MotE, a chaperone for MotC folding</fullName>
    </recommendedName>
</protein>
<dbReference type="STRING" id="1121455.SAMN02745728_02073"/>
<reference evidence="2 3" key="1">
    <citation type="submission" date="2016-12" db="EMBL/GenBank/DDBJ databases">
        <authorList>
            <person name="Song W.-J."/>
            <person name="Kurnit D.M."/>
        </authorList>
    </citation>
    <scope>NUCLEOTIDE SEQUENCE [LARGE SCALE GENOMIC DNA]</scope>
    <source>
        <strain evidence="2 3">DSM 11393</strain>
    </source>
</reference>
<dbReference type="OrthoDB" id="5297650at2"/>
<keyword evidence="3" id="KW-1185">Reference proteome</keyword>